<feature type="domain" description="ATPase BadF/BadG/BcrA/BcrD type" evidence="1">
    <location>
        <begin position="9"/>
        <end position="293"/>
    </location>
</feature>
<dbReference type="Gene3D" id="3.30.420.40">
    <property type="match status" value="2"/>
</dbReference>
<dbReference type="InterPro" id="IPR052519">
    <property type="entry name" value="Euk-type_GlcNAc_Kinase"/>
</dbReference>
<dbReference type="CDD" id="cd24007">
    <property type="entry name" value="ASKHA_NBD_eukNAGK-like"/>
    <property type="match status" value="1"/>
</dbReference>
<dbReference type="Proteomes" id="UP000216446">
    <property type="component" value="Unassembled WGS sequence"/>
</dbReference>
<name>A0A259U3R8_9BACT</name>
<dbReference type="Pfam" id="PF01869">
    <property type="entry name" value="BcrAD_BadFG"/>
    <property type="match status" value="1"/>
</dbReference>
<evidence type="ECO:0000313" key="2">
    <source>
        <dbReference type="EMBL" id="OZC04666.1"/>
    </source>
</evidence>
<accession>A0A259U3R8</accession>
<dbReference type="InParanoid" id="A0A259U3R8"/>
<organism evidence="2 3">
    <name type="scientific">Rubricoccus marinus</name>
    <dbReference type="NCBI Taxonomy" id="716817"/>
    <lineage>
        <taxon>Bacteria</taxon>
        <taxon>Pseudomonadati</taxon>
        <taxon>Rhodothermota</taxon>
        <taxon>Rhodothermia</taxon>
        <taxon>Rhodothermales</taxon>
        <taxon>Rubricoccaceae</taxon>
        <taxon>Rubricoccus</taxon>
    </lineage>
</organism>
<proteinExistence type="predicted"/>
<dbReference type="PANTHER" id="PTHR43190:SF3">
    <property type="entry name" value="N-ACETYL-D-GLUCOSAMINE KINASE"/>
    <property type="match status" value="1"/>
</dbReference>
<dbReference type="AlphaFoldDB" id="A0A259U3R8"/>
<comment type="caution">
    <text evidence="2">The sequence shown here is derived from an EMBL/GenBank/DDBJ whole genome shotgun (WGS) entry which is preliminary data.</text>
</comment>
<protein>
    <recommendedName>
        <fullName evidence="1">ATPase BadF/BadG/BcrA/BcrD type domain-containing protein</fullName>
    </recommendedName>
</protein>
<evidence type="ECO:0000313" key="3">
    <source>
        <dbReference type="Proteomes" id="UP000216446"/>
    </source>
</evidence>
<gene>
    <name evidence="2" type="ORF">BSZ36_08710</name>
</gene>
<dbReference type="EMBL" id="MQWB01000001">
    <property type="protein sequence ID" value="OZC04666.1"/>
    <property type="molecule type" value="Genomic_DNA"/>
</dbReference>
<reference evidence="2 3" key="1">
    <citation type="submission" date="2016-11" db="EMBL/GenBank/DDBJ databases">
        <title>Study of marine rhodopsin-containing bacteria.</title>
        <authorList>
            <person name="Yoshizawa S."/>
            <person name="Kumagai Y."/>
            <person name="Kogure K."/>
        </authorList>
    </citation>
    <scope>NUCLEOTIDE SEQUENCE [LARGE SCALE GENOMIC DNA]</scope>
    <source>
        <strain evidence="2 3">SG-29</strain>
    </source>
</reference>
<dbReference type="SUPFAM" id="SSF53067">
    <property type="entry name" value="Actin-like ATPase domain"/>
    <property type="match status" value="2"/>
</dbReference>
<sequence>MTADPSLVIGLDAGGTKTAAHARLGSREFTLTGPGTNVLRDGTDAAARTLAEIVREASGEAGGAAVSSVCAGVAGAGREPERSQLEFSLAASLGTDVTVRVVHDAHIALDAAWEGGSGAVLVVGTGSVLFGRTEEGEMVRAGGWGSRLGDDGSGTALGRAAVRATLAAFDGGPPTALTERFAESEDLHSAADVVHVVYEANRPLASFAPVLLAACEAGDWVAEQALMRETNALGQQAGWLATRVADTLTHRLALVGGLSGEPVYRAALTSALDRHLPGWAIEADPPPPVRGALWMAEALVAA</sequence>
<dbReference type="InterPro" id="IPR043129">
    <property type="entry name" value="ATPase_NBD"/>
</dbReference>
<dbReference type="PANTHER" id="PTHR43190">
    <property type="entry name" value="N-ACETYL-D-GLUCOSAMINE KINASE"/>
    <property type="match status" value="1"/>
</dbReference>
<keyword evidence="3" id="KW-1185">Reference proteome</keyword>
<evidence type="ECO:0000259" key="1">
    <source>
        <dbReference type="Pfam" id="PF01869"/>
    </source>
</evidence>
<dbReference type="InterPro" id="IPR002731">
    <property type="entry name" value="ATPase_BadF"/>
</dbReference>